<comment type="similarity">
    <text evidence="1">Belongs to the AB hydrolase superfamily. AB hydrolase 2 family.</text>
</comment>
<dbReference type="GO" id="GO:0008474">
    <property type="term" value="F:palmitoyl-(protein) hydrolase activity"/>
    <property type="evidence" value="ECO:0007669"/>
    <property type="project" value="TreeGrafter"/>
</dbReference>
<sequence length="247" mass="26524">MPGKAPTSSTLPKSITCTIVPSPKGDPANVLLLLHSVGDTQAGFANLAKSLSLPETACISLCAPKNLPFGLQGYQWGEDVVFHGQDLSLDVKFAQAGFKTLKTTIEKLLSEGWKSREIFFLGWGQGAICVFDYLCREGAEAVGMTSEFGGFVSIGGIVGSEVKTVVTDDAKKSTTPVLVCGGRNGLVTGKAEERVKSLFKDVKVVKWDREGDGMMNDAKEAMPVMQFFSRRLLSRTGIPEGFHELQG</sequence>
<feature type="domain" description="Phospholipase/carboxylesterase/thioesterase" evidence="2">
    <location>
        <begin position="17"/>
        <end position="158"/>
    </location>
</feature>
<dbReference type="HOGENOM" id="CLU_062889_1_0_1"/>
<gene>
    <name evidence="3" type="ORF">H072_6220</name>
</gene>
<dbReference type="InterPro" id="IPR050565">
    <property type="entry name" value="LYPA1-2/EST-like"/>
</dbReference>
<evidence type="ECO:0000259" key="2">
    <source>
        <dbReference type="Pfam" id="PF02230"/>
    </source>
</evidence>
<evidence type="ECO:0000256" key="1">
    <source>
        <dbReference type="ARBA" id="ARBA00006499"/>
    </source>
</evidence>
<dbReference type="Gene3D" id="3.40.50.1820">
    <property type="entry name" value="alpha/beta hydrolase"/>
    <property type="match status" value="1"/>
</dbReference>
<accession>S8AA93</accession>
<protein>
    <recommendedName>
        <fullName evidence="2">Phospholipase/carboxylesterase/thioesterase domain-containing protein</fullName>
    </recommendedName>
</protein>
<dbReference type="STRING" id="1284197.S8AA93"/>
<comment type="caution">
    <text evidence="3">The sequence shown here is derived from an EMBL/GenBank/DDBJ whole genome shotgun (WGS) entry which is preliminary data.</text>
</comment>
<evidence type="ECO:0000313" key="4">
    <source>
        <dbReference type="Proteomes" id="UP000015100"/>
    </source>
</evidence>
<dbReference type="Pfam" id="PF02230">
    <property type="entry name" value="Abhydrolase_2"/>
    <property type="match status" value="1"/>
</dbReference>
<reference evidence="3 4" key="1">
    <citation type="journal article" date="2013" name="PLoS Genet.">
        <title>Genomic mechanisms accounting for the adaptation to parasitism in nematode-trapping fungi.</title>
        <authorList>
            <person name="Meerupati T."/>
            <person name="Andersson K.M."/>
            <person name="Friman E."/>
            <person name="Kumar D."/>
            <person name="Tunlid A."/>
            <person name="Ahren D."/>
        </authorList>
    </citation>
    <scope>NUCLEOTIDE SEQUENCE [LARGE SCALE GENOMIC DNA]</scope>
    <source>
        <strain evidence="3 4">CBS 200.50</strain>
    </source>
</reference>
<dbReference type="OrthoDB" id="437457at2759"/>
<evidence type="ECO:0000313" key="3">
    <source>
        <dbReference type="EMBL" id="EPS39890.1"/>
    </source>
</evidence>
<dbReference type="InterPro" id="IPR029058">
    <property type="entry name" value="AB_hydrolase_fold"/>
</dbReference>
<dbReference type="Proteomes" id="UP000015100">
    <property type="component" value="Unassembled WGS sequence"/>
</dbReference>
<keyword evidence="4" id="KW-1185">Reference proteome</keyword>
<dbReference type="InterPro" id="IPR003140">
    <property type="entry name" value="PLipase/COase/thioEstase"/>
</dbReference>
<dbReference type="SUPFAM" id="SSF53474">
    <property type="entry name" value="alpha/beta-Hydrolases"/>
    <property type="match status" value="1"/>
</dbReference>
<name>S8AA93_DACHA</name>
<dbReference type="PANTHER" id="PTHR10655">
    <property type="entry name" value="LYSOPHOSPHOLIPASE-RELATED"/>
    <property type="match status" value="1"/>
</dbReference>
<dbReference type="AlphaFoldDB" id="S8AA93"/>
<dbReference type="EMBL" id="AQGS01000443">
    <property type="protein sequence ID" value="EPS39890.1"/>
    <property type="molecule type" value="Genomic_DNA"/>
</dbReference>
<reference evidence="4" key="2">
    <citation type="submission" date="2013-04" db="EMBL/GenBank/DDBJ databases">
        <title>Genomic mechanisms accounting for the adaptation to parasitism in nematode-trapping fungi.</title>
        <authorList>
            <person name="Ahren D.G."/>
        </authorList>
    </citation>
    <scope>NUCLEOTIDE SEQUENCE [LARGE SCALE GENOMIC DNA]</scope>
    <source>
        <strain evidence="4">CBS 200.50</strain>
    </source>
</reference>
<dbReference type="OMA" id="VMQFFAR"/>
<proteinExistence type="inferred from homology"/>
<dbReference type="PANTHER" id="PTHR10655:SF67">
    <property type="entry name" value="PHOSPHOLIPASE_CARBOXYLESTERASE SUPERFAMILY (AFU_ORTHOLOGUE AFUA_5G09340)"/>
    <property type="match status" value="1"/>
</dbReference>
<dbReference type="eggNOG" id="KOG2112">
    <property type="taxonomic scope" value="Eukaryota"/>
</dbReference>
<dbReference type="GO" id="GO:0005737">
    <property type="term" value="C:cytoplasm"/>
    <property type="evidence" value="ECO:0007669"/>
    <property type="project" value="TreeGrafter"/>
</dbReference>
<organism evidence="3 4">
    <name type="scientific">Dactylellina haptotyla (strain CBS 200.50)</name>
    <name type="common">Nematode-trapping fungus</name>
    <name type="synonym">Monacrosporium haptotylum</name>
    <dbReference type="NCBI Taxonomy" id="1284197"/>
    <lineage>
        <taxon>Eukaryota</taxon>
        <taxon>Fungi</taxon>
        <taxon>Dikarya</taxon>
        <taxon>Ascomycota</taxon>
        <taxon>Pezizomycotina</taxon>
        <taxon>Orbiliomycetes</taxon>
        <taxon>Orbiliales</taxon>
        <taxon>Orbiliaceae</taxon>
        <taxon>Dactylellina</taxon>
    </lineage>
</organism>
<dbReference type="GO" id="GO:0052689">
    <property type="term" value="F:carboxylic ester hydrolase activity"/>
    <property type="evidence" value="ECO:0007669"/>
    <property type="project" value="TreeGrafter"/>
</dbReference>